<dbReference type="EMBL" id="AP025628">
    <property type="protein sequence ID" value="BDG59851.1"/>
    <property type="molecule type" value="Genomic_DNA"/>
</dbReference>
<dbReference type="PANTHER" id="PTHR12993:SF11">
    <property type="entry name" value="N-ACETYLGLUCOSAMINYL-PHOSPHATIDYLINOSITOL DE-N-ACETYLASE"/>
    <property type="match status" value="1"/>
</dbReference>
<name>A0AA35G5P6_9FIRM</name>
<sequence length="238" mass="26097">MDRCLFLSFAHPDDESFLTAGTAARYAEAGVKVVLSTATRGEAGKPGDPPICTRDELPAVREQELRRAAAILGIAEVHFLGYIDRRLGDADPDEAAGRLAGLLLRHRPQVVVTFDPTGSNGHPDHVAISALTRRAVDRARAGGLGEVRLLYTTPTPPWAMADPRRHPDVDFLVDIRAFATRKEEALRAHRTQHLSIDRIFFADRRASRWAFRYETYQLGAGPGLPDGARPAGDLFLGL</sequence>
<dbReference type="RefSeq" id="WP_264843936.1">
    <property type="nucleotide sequence ID" value="NZ_AP025628.1"/>
</dbReference>
<evidence type="ECO:0000313" key="2">
    <source>
        <dbReference type="Proteomes" id="UP001163687"/>
    </source>
</evidence>
<protein>
    <submittedName>
        <fullName evidence="1">PIG-L domain-containing protein</fullName>
    </submittedName>
</protein>
<dbReference type="GO" id="GO:0016811">
    <property type="term" value="F:hydrolase activity, acting on carbon-nitrogen (but not peptide) bonds, in linear amides"/>
    <property type="evidence" value="ECO:0007669"/>
    <property type="project" value="TreeGrafter"/>
</dbReference>
<dbReference type="AlphaFoldDB" id="A0AA35G5P6"/>
<dbReference type="PANTHER" id="PTHR12993">
    <property type="entry name" value="N-ACETYLGLUCOSAMINYL-PHOSPHATIDYLINOSITOL DE-N-ACETYLASE-RELATED"/>
    <property type="match status" value="1"/>
</dbReference>
<dbReference type="Gene3D" id="3.40.50.10320">
    <property type="entry name" value="LmbE-like"/>
    <property type="match status" value="1"/>
</dbReference>
<proteinExistence type="predicted"/>
<dbReference type="Proteomes" id="UP001163687">
    <property type="component" value="Chromosome"/>
</dbReference>
<dbReference type="KEGG" id="cmic:caldi_09410"/>
<gene>
    <name evidence="1" type="ORF">caldi_09410</name>
</gene>
<dbReference type="InterPro" id="IPR003737">
    <property type="entry name" value="GlcNAc_PI_deacetylase-related"/>
</dbReference>
<evidence type="ECO:0000313" key="1">
    <source>
        <dbReference type="EMBL" id="BDG59851.1"/>
    </source>
</evidence>
<dbReference type="Pfam" id="PF02585">
    <property type="entry name" value="PIG-L"/>
    <property type="match status" value="1"/>
</dbReference>
<dbReference type="InterPro" id="IPR024078">
    <property type="entry name" value="LmbE-like_dom_sf"/>
</dbReference>
<organism evidence="1 2">
    <name type="scientific">Caldinitratiruptor microaerophilus</name>
    <dbReference type="NCBI Taxonomy" id="671077"/>
    <lineage>
        <taxon>Bacteria</taxon>
        <taxon>Bacillati</taxon>
        <taxon>Bacillota</taxon>
        <taxon>Clostridia</taxon>
        <taxon>Eubacteriales</taxon>
        <taxon>Symbiobacteriaceae</taxon>
        <taxon>Caldinitratiruptor</taxon>
    </lineage>
</organism>
<accession>A0AA35G5P6</accession>
<keyword evidence="2" id="KW-1185">Reference proteome</keyword>
<dbReference type="SUPFAM" id="SSF102588">
    <property type="entry name" value="LmbE-like"/>
    <property type="match status" value="1"/>
</dbReference>
<reference evidence="1" key="1">
    <citation type="submission" date="2022-03" db="EMBL/GenBank/DDBJ databases">
        <title>Complete genome sequence of Caldinitratiruptor microaerophilus.</title>
        <authorList>
            <person name="Mukaiyama R."/>
            <person name="Nishiyama T."/>
            <person name="Ueda K."/>
        </authorList>
    </citation>
    <scope>NUCLEOTIDE SEQUENCE</scope>
    <source>
        <strain evidence="1">JCM 16183</strain>
    </source>
</reference>